<feature type="region of interest" description="Disordered" evidence="4">
    <location>
        <begin position="1"/>
        <end position="21"/>
    </location>
</feature>
<feature type="region of interest" description="Disordered" evidence="4">
    <location>
        <begin position="398"/>
        <end position="420"/>
    </location>
</feature>
<feature type="compositionally biased region" description="Polar residues" evidence="4">
    <location>
        <begin position="754"/>
        <end position="766"/>
    </location>
</feature>
<feature type="compositionally biased region" description="Basic and acidic residues" evidence="4">
    <location>
        <begin position="730"/>
        <end position="748"/>
    </location>
</feature>
<dbReference type="AlphaFoldDB" id="A0A834ZVB1"/>
<organism evidence="5 6">
    <name type="scientific">Tetracentron sinense</name>
    <name type="common">Spur-leaf</name>
    <dbReference type="NCBI Taxonomy" id="13715"/>
    <lineage>
        <taxon>Eukaryota</taxon>
        <taxon>Viridiplantae</taxon>
        <taxon>Streptophyta</taxon>
        <taxon>Embryophyta</taxon>
        <taxon>Tracheophyta</taxon>
        <taxon>Spermatophyta</taxon>
        <taxon>Magnoliopsida</taxon>
        <taxon>Trochodendrales</taxon>
        <taxon>Trochodendraceae</taxon>
        <taxon>Tetracentron</taxon>
    </lineage>
</organism>
<feature type="coiled-coil region" evidence="3">
    <location>
        <begin position="66"/>
        <end position="114"/>
    </location>
</feature>
<feature type="coiled-coil region" evidence="3">
    <location>
        <begin position="492"/>
        <end position="566"/>
    </location>
</feature>
<dbReference type="OrthoDB" id="1933125at2759"/>
<evidence type="ECO:0000313" key="6">
    <source>
        <dbReference type="Proteomes" id="UP000655225"/>
    </source>
</evidence>
<keyword evidence="2 3" id="KW-0175">Coiled coil</keyword>
<evidence type="ECO:0000256" key="4">
    <source>
        <dbReference type="SAM" id="MobiDB-lite"/>
    </source>
</evidence>
<evidence type="ECO:0000256" key="1">
    <source>
        <dbReference type="ARBA" id="ARBA00005485"/>
    </source>
</evidence>
<dbReference type="Proteomes" id="UP000655225">
    <property type="component" value="Unassembled WGS sequence"/>
</dbReference>
<feature type="coiled-coil region" evidence="3">
    <location>
        <begin position="246"/>
        <end position="357"/>
    </location>
</feature>
<feature type="region of interest" description="Disordered" evidence="4">
    <location>
        <begin position="721"/>
        <end position="766"/>
    </location>
</feature>
<comment type="similarity">
    <text evidence="1">Belongs to the WEB family.</text>
</comment>
<feature type="coiled-coil region" evidence="3">
    <location>
        <begin position="151"/>
        <end position="220"/>
    </location>
</feature>
<evidence type="ECO:0000256" key="2">
    <source>
        <dbReference type="ARBA" id="ARBA00023054"/>
    </source>
</evidence>
<dbReference type="InterPro" id="IPR008545">
    <property type="entry name" value="Web"/>
</dbReference>
<evidence type="ECO:0000313" key="5">
    <source>
        <dbReference type="EMBL" id="KAF8414279.1"/>
    </source>
</evidence>
<evidence type="ECO:0000256" key="3">
    <source>
        <dbReference type="SAM" id="Coils"/>
    </source>
</evidence>
<gene>
    <name evidence="5" type="ORF">HHK36_002280</name>
</gene>
<name>A0A834ZVB1_TETSI</name>
<accession>A0A834ZVB1</accession>
<dbReference type="PANTHER" id="PTHR32054:SF3">
    <property type="entry name" value="HEAVY CHAIN, PUTATIVE, EXPRESSED-RELATED"/>
    <property type="match status" value="1"/>
</dbReference>
<dbReference type="GO" id="GO:0009903">
    <property type="term" value="P:chloroplast avoidance movement"/>
    <property type="evidence" value="ECO:0007669"/>
    <property type="project" value="TreeGrafter"/>
</dbReference>
<dbReference type="OMA" id="RQFEEYA"/>
<feature type="compositionally biased region" description="Polar residues" evidence="4">
    <location>
        <begin position="1"/>
        <end position="11"/>
    </location>
</feature>
<proteinExistence type="inferred from homology"/>
<dbReference type="GO" id="GO:0009904">
    <property type="term" value="P:chloroplast accumulation movement"/>
    <property type="evidence" value="ECO:0007669"/>
    <property type="project" value="TreeGrafter"/>
</dbReference>
<dbReference type="Pfam" id="PF05701">
    <property type="entry name" value="WEMBL"/>
    <property type="match status" value="1"/>
</dbReference>
<keyword evidence="6" id="KW-1185">Reference proteome</keyword>
<dbReference type="GO" id="GO:0005829">
    <property type="term" value="C:cytosol"/>
    <property type="evidence" value="ECO:0007669"/>
    <property type="project" value="TreeGrafter"/>
</dbReference>
<feature type="compositionally biased region" description="Basic and acidic residues" evidence="4">
    <location>
        <begin position="403"/>
        <end position="420"/>
    </location>
</feature>
<protein>
    <recommendedName>
        <fullName evidence="7">WEB family protein</fullName>
    </recommendedName>
</protein>
<comment type="caution">
    <text evidence="5">The sequence shown here is derived from an EMBL/GenBank/DDBJ whole genome shotgun (WGS) entry which is preliminary data.</text>
</comment>
<dbReference type="PANTHER" id="PTHR32054">
    <property type="entry name" value="HEAVY CHAIN, PUTATIVE, EXPRESSED-RELATED-RELATED"/>
    <property type="match status" value="1"/>
</dbReference>
<reference evidence="5 6" key="1">
    <citation type="submission" date="2020-04" db="EMBL/GenBank/DDBJ databases">
        <title>Plant Genome Project.</title>
        <authorList>
            <person name="Zhang R.-G."/>
        </authorList>
    </citation>
    <scope>NUCLEOTIDE SEQUENCE [LARGE SCALE GENOMIC DNA]</scope>
    <source>
        <strain evidence="5">YNK0</strain>
        <tissue evidence="5">Leaf</tissue>
    </source>
</reference>
<evidence type="ECO:0008006" key="7">
    <source>
        <dbReference type="Google" id="ProtNLM"/>
    </source>
</evidence>
<feature type="region of interest" description="Disordered" evidence="4">
    <location>
        <begin position="122"/>
        <end position="146"/>
    </location>
</feature>
<dbReference type="EMBL" id="JABCRI010000001">
    <property type="protein sequence ID" value="KAF8414279.1"/>
    <property type="molecule type" value="Genomic_DNA"/>
</dbReference>
<sequence>MGIQARQNATDSPRAEVGEIDTRAPFQSVKAAVSLFGEGAFSGEKLAIKKLKPHSSESVLAKETQFHLAQKELNKFKEQLKNADSTKTQALAELEKAKKTVEDLTQKLKTVNESRQLAIKATEASKNQAKQLEEANSGRPAGTDDAWKQDLDSAREQYTAAITELDLAKQELRKIRQDFDASMEAKVSAFQQAAEAKHAAKDNKERAGELAKEIAAAQESLGHVKQASLQAQEEQAKILAEKDVHRQSYRADLEKSEKKLLSLKKEFDPELTRNLEAKLAETTAEIGVLQKEMENSQASDLDTVKIVTSELDDAKEALQKVAEEENSLRSLVESLKLELENVKKEHYELKEKEAETESVAGNLHVKLRKIKTEFEVAFAEESKARGASDELISTLQQLSSESENARQEEEAMKKNAEELKKEAETTRIALEEAEKELQIALKEAEEAKIAEEKALDEIKTLSERTNAARASTSESGAKITISVEEFDSLSQKVEESEKLAEMKMDAARAQVEAVKASESEALKRLEASQKEIEEMKAATEEALKRAEMAEAAKKAVEGELRRWREREQKRTMEAASRILAETEMSAAESSPRNYKFQKQNLPEKAMGVHNMEKAISSAVSKKCNSTTIIRNPRFWPPYVKTVEFDLLLRLISAALVARKVERNNRNEKQAWHFGDNLADLISGYCPVPTYLESCSLRICMQLLHLWELLCGLSLLVAATSSDGSGRWRPRVPEAVDQPPEKMKDGPKSEDDEANLSNNSASKRNYG</sequence>